<dbReference type="HOGENOM" id="CLU_1372821_0_0_1"/>
<evidence type="ECO:0000256" key="1">
    <source>
        <dbReference type="SAM" id="Phobius"/>
    </source>
</evidence>
<dbReference type="OMA" id="LESMAWN"/>
<keyword evidence="1" id="KW-1133">Transmembrane helix</keyword>
<organism evidence="3 4">
    <name type="scientific">Pycnoporus cinnabarinus</name>
    <name type="common">Cinnabar-red polypore</name>
    <name type="synonym">Trametes cinnabarina</name>
    <dbReference type="NCBI Taxonomy" id="5643"/>
    <lineage>
        <taxon>Eukaryota</taxon>
        <taxon>Fungi</taxon>
        <taxon>Dikarya</taxon>
        <taxon>Basidiomycota</taxon>
        <taxon>Agaricomycotina</taxon>
        <taxon>Agaricomycetes</taxon>
        <taxon>Polyporales</taxon>
        <taxon>Polyporaceae</taxon>
        <taxon>Trametes</taxon>
    </lineage>
</organism>
<dbReference type="AlphaFoldDB" id="A0A060SC89"/>
<dbReference type="InterPro" id="IPR045339">
    <property type="entry name" value="DUF6534"/>
</dbReference>
<keyword evidence="1" id="KW-0472">Membrane</keyword>
<evidence type="ECO:0000313" key="4">
    <source>
        <dbReference type="Proteomes" id="UP000029665"/>
    </source>
</evidence>
<gene>
    <name evidence="3" type="ORF">BN946_scf184943.g14</name>
</gene>
<dbReference type="STRING" id="5643.A0A060SC89"/>
<dbReference type="Proteomes" id="UP000029665">
    <property type="component" value="Unassembled WGS sequence"/>
</dbReference>
<keyword evidence="1" id="KW-0812">Transmembrane</keyword>
<feature type="transmembrane region" description="Helical" evidence="1">
    <location>
        <begin position="67"/>
        <end position="95"/>
    </location>
</feature>
<feature type="transmembrane region" description="Helical" evidence="1">
    <location>
        <begin position="31"/>
        <end position="55"/>
    </location>
</feature>
<dbReference type="EMBL" id="CCBP010000109">
    <property type="protein sequence ID" value="CDO71980.1"/>
    <property type="molecule type" value="Genomic_DNA"/>
</dbReference>
<dbReference type="PANTHER" id="PTHR40465">
    <property type="entry name" value="CHROMOSOME 1, WHOLE GENOME SHOTGUN SEQUENCE"/>
    <property type="match status" value="1"/>
</dbReference>
<dbReference type="PANTHER" id="PTHR40465:SF1">
    <property type="entry name" value="DUF6534 DOMAIN-CONTAINING PROTEIN"/>
    <property type="match status" value="1"/>
</dbReference>
<protein>
    <recommendedName>
        <fullName evidence="2">DUF6534 domain-containing protein</fullName>
    </recommendedName>
</protein>
<dbReference type="Pfam" id="PF20152">
    <property type="entry name" value="DUF6534"/>
    <property type="match status" value="1"/>
</dbReference>
<proteinExistence type="predicted"/>
<name>A0A060SC89_PYCCI</name>
<evidence type="ECO:0000313" key="3">
    <source>
        <dbReference type="EMBL" id="CDO71980.1"/>
    </source>
</evidence>
<feature type="transmembrane region" description="Helical" evidence="1">
    <location>
        <begin position="101"/>
        <end position="121"/>
    </location>
</feature>
<dbReference type="OrthoDB" id="3220866at2759"/>
<comment type="caution">
    <text evidence="3">The sequence shown here is derived from an EMBL/GenBank/DDBJ whole genome shotgun (WGS) entry which is preliminary data.</text>
</comment>
<feature type="domain" description="DUF6534" evidence="2">
    <location>
        <begin position="40"/>
        <end position="126"/>
    </location>
</feature>
<keyword evidence="4" id="KW-1185">Reference proteome</keyword>
<sequence length="199" mass="21416">MVAGFTFGIIAAIKAFIFVRELTDLHRISWLVSVAYGLVVATDVILTGSLVFVLYQSRTQSKRTNSILDTLIIYTINTALLTSIVSVLAFIFALIIPGNLIYAAVSVIGVKLYANSVLALLNSRRSIDNRFMDDFTTFSIPDLGTSAVGATGPVDRGESDTMIWNVRQVSTCMSQTSISPGITFATGTSSQLSSTEVDV</sequence>
<accession>A0A060SC89</accession>
<evidence type="ECO:0000259" key="2">
    <source>
        <dbReference type="Pfam" id="PF20152"/>
    </source>
</evidence>
<reference evidence="3" key="1">
    <citation type="submission" date="2014-01" db="EMBL/GenBank/DDBJ databases">
        <title>The genome of the white-rot fungus Pycnoporus cinnabarinus: a basidiomycete model with a versatile arsenal for lignocellulosic biomass breakdown.</title>
        <authorList>
            <person name="Levasseur A."/>
            <person name="Lomascolo A."/>
            <person name="Ruiz-Duenas F.J."/>
            <person name="Uzan E."/>
            <person name="Piumi F."/>
            <person name="Kues U."/>
            <person name="Ram A.F.J."/>
            <person name="Murat C."/>
            <person name="Haon M."/>
            <person name="Benoit I."/>
            <person name="Arfi Y."/>
            <person name="Chevret D."/>
            <person name="Drula E."/>
            <person name="Kwon M.J."/>
            <person name="Gouret P."/>
            <person name="Lesage-Meessen L."/>
            <person name="Lombard V."/>
            <person name="Mariette J."/>
            <person name="Noirot C."/>
            <person name="Park J."/>
            <person name="Patyshakuliyeva A."/>
            <person name="Wieneger R.A.B."/>
            <person name="Wosten H.A.B."/>
            <person name="Martin F."/>
            <person name="Coutinho P.M."/>
            <person name="de Vries R."/>
            <person name="Martinez A.T."/>
            <person name="Klopp C."/>
            <person name="Pontarotti P."/>
            <person name="Henrissat B."/>
            <person name="Record E."/>
        </authorList>
    </citation>
    <scope>NUCLEOTIDE SEQUENCE [LARGE SCALE GENOMIC DNA]</scope>
    <source>
        <strain evidence="3">BRFM137</strain>
    </source>
</reference>